<feature type="compositionally biased region" description="Basic and acidic residues" evidence="2">
    <location>
        <begin position="44"/>
        <end position="54"/>
    </location>
</feature>
<dbReference type="Gene3D" id="1.10.238.10">
    <property type="entry name" value="EF-hand"/>
    <property type="match status" value="1"/>
</dbReference>
<dbReference type="Proteomes" id="UP000221165">
    <property type="component" value="Unassembled WGS sequence"/>
</dbReference>
<sequence>MESRTVYLKGSLRDCCEASLSHGSLSQYLFLLPPSSSSSFSLSKEGKDQGVKEEKEEETEEADKGETEEVCSGLYVEWYKVEDLWNALHAEILTWEIDRVGAIHRSSLLHDEPYVSEETFAKLLVCFVEPSQMEGISKRPPLDGVSLQSIWMFEKFCREPDQLRFALEFASSLEDADNRKECLVTPQTLETALHALASIDDADNKENSRRIDFKPIVDVIFKVFDVDASGTLEEDEFIQLLSHR</sequence>
<accession>A0A2C6KP32</accession>
<dbReference type="PROSITE" id="PS50222">
    <property type="entry name" value="EF_HAND_2"/>
    <property type="match status" value="1"/>
</dbReference>
<feature type="domain" description="EF-hand" evidence="3">
    <location>
        <begin position="212"/>
        <end position="244"/>
    </location>
</feature>
<dbReference type="InterPro" id="IPR018247">
    <property type="entry name" value="EF_Hand_1_Ca_BS"/>
</dbReference>
<dbReference type="VEuPathDB" id="ToxoDB:CSUI_007898"/>
<dbReference type="InterPro" id="IPR002048">
    <property type="entry name" value="EF_hand_dom"/>
</dbReference>
<evidence type="ECO:0000313" key="4">
    <source>
        <dbReference type="EMBL" id="PHJ18275.1"/>
    </source>
</evidence>
<name>A0A2C6KP32_9APIC</name>
<gene>
    <name evidence="4" type="ORF">CSUI_007898</name>
</gene>
<dbReference type="GeneID" id="94431252"/>
<evidence type="ECO:0000259" key="3">
    <source>
        <dbReference type="PROSITE" id="PS50222"/>
    </source>
</evidence>
<dbReference type="SUPFAM" id="SSF47473">
    <property type="entry name" value="EF-hand"/>
    <property type="match status" value="1"/>
</dbReference>
<dbReference type="RefSeq" id="XP_067919983.1">
    <property type="nucleotide sequence ID" value="XM_068068041.1"/>
</dbReference>
<evidence type="ECO:0000313" key="5">
    <source>
        <dbReference type="Proteomes" id="UP000221165"/>
    </source>
</evidence>
<dbReference type="EMBL" id="MIGC01004269">
    <property type="protein sequence ID" value="PHJ18275.1"/>
    <property type="molecule type" value="Genomic_DNA"/>
</dbReference>
<dbReference type="PROSITE" id="PS00018">
    <property type="entry name" value="EF_HAND_1"/>
    <property type="match status" value="1"/>
</dbReference>
<protein>
    <recommendedName>
        <fullName evidence="3">EF-hand domain-containing protein</fullName>
    </recommendedName>
</protein>
<comment type="caution">
    <text evidence="4">The sequence shown here is derived from an EMBL/GenBank/DDBJ whole genome shotgun (WGS) entry which is preliminary data.</text>
</comment>
<dbReference type="GO" id="GO:0005509">
    <property type="term" value="F:calcium ion binding"/>
    <property type="evidence" value="ECO:0007669"/>
    <property type="project" value="InterPro"/>
</dbReference>
<evidence type="ECO:0000256" key="1">
    <source>
        <dbReference type="ARBA" id="ARBA00022837"/>
    </source>
</evidence>
<organism evidence="4 5">
    <name type="scientific">Cystoisospora suis</name>
    <dbReference type="NCBI Taxonomy" id="483139"/>
    <lineage>
        <taxon>Eukaryota</taxon>
        <taxon>Sar</taxon>
        <taxon>Alveolata</taxon>
        <taxon>Apicomplexa</taxon>
        <taxon>Conoidasida</taxon>
        <taxon>Coccidia</taxon>
        <taxon>Eucoccidiorida</taxon>
        <taxon>Eimeriorina</taxon>
        <taxon>Sarcocystidae</taxon>
        <taxon>Cystoisospora</taxon>
    </lineage>
</organism>
<dbReference type="InterPro" id="IPR011992">
    <property type="entry name" value="EF-hand-dom_pair"/>
</dbReference>
<dbReference type="SMART" id="SM00054">
    <property type="entry name" value="EFh"/>
    <property type="match status" value="1"/>
</dbReference>
<dbReference type="OrthoDB" id="446427at2759"/>
<keyword evidence="5" id="KW-1185">Reference proteome</keyword>
<evidence type="ECO:0000256" key="2">
    <source>
        <dbReference type="SAM" id="MobiDB-lite"/>
    </source>
</evidence>
<dbReference type="AlphaFoldDB" id="A0A2C6KP32"/>
<keyword evidence="1" id="KW-0106">Calcium</keyword>
<reference evidence="4 5" key="1">
    <citation type="journal article" date="2017" name="Int. J. Parasitol.">
        <title>The genome of the protozoan parasite Cystoisospora suis and a reverse vaccinology approach to identify vaccine candidates.</title>
        <authorList>
            <person name="Palmieri N."/>
            <person name="Shrestha A."/>
            <person name="Ruttkowski B."/>
            <person name="Beck T."/>
            <person name="Vogl C."/>
            <person name="Tomley F."/>
            <person name="Blake D.P."/>
            <person name="Joachim A."/>
        </authorList>
    </citation>
    <scope>NUCLEOTIDE SEQUENCE [LARGE SCALE GENOMIC DNA]</scope>
    <source>
        <strain evidence="4 5">Wien I</strain>
    </source>
</reference>
<feature type="region of interest" description="Disordered" evidence="2">
    <location>
        <begin position="37"/>
        <end position="66"/>
    </location>
</feature>
<proteinExistence type="predicted"/>